<dbReference type="AlphaFoldDB" id="A0A087VTD0"/>
<dbReference type="InterPro" id="IPR027417">
    <property type="entry name" value="P-loop_NTPase"/>
</dbReference>
<dbReference type="InterPro" id="IPR000212">
    <property type="entry name" value="DNA_helicase_UvrD/REP"/>
</dbReference>
<dbReference type="HOGENOM" id="CLU_004585_5_6_11"/>
<gene>
    <name evidence="12" type="ORF">BINDI_0350</name>
</gene>
<accession>A0A087VTD0</accession>
<dbReference type="KEGG" id="bii:BINDI_0350"/>
<dbReference type="EMBL" id="CP006018">
    <property type="protein sequence ID" value="AIC91632.1"/>
    <property type="molecule type" value="Genomic_DNA"/>
</dbReference>
<comment type="catalytic activity">
    <reaction evidence="7">
        <text>Couples ATP hydrolysis with the unwinding of duplex DNA by translocating in the 3'-5' direction.</text>
        <dbReference type="EC" id="5.6.2.4"/>
    </reaction>
</comment>
<keyword evidence="2 10" id="KW-0547">Nucleotide-binding</keyword>
<dbReference type="Pfam" id="PF00580">
    <property type="entry name" value="UvrD-helicase"/>
    <property type="match status" value="1"/>
</dbReference>
<keyword evidence="4 10" id="KW-0347">Helicase</keyword>
<evidence type="ECO:0000256" key="9">
    <source>
        <dbReference type="ARBA" id="ARBA00048988"/>
    </source>
</evidence>
<dbReference type="GO" id="GO:0003677">
    <property type="term" value="F:DNA binding"/>
    <property type="evidence" value="ECO:0007669"/>
    <property type="project" value="UniProtKB-KW"/>
</dbReference>
<proteinExistence type="inferred from homology"/>
<evidence type="ECO:0000256" key="7">
    <source>
        <dbReference type="ARBA" id="ARBA00034617"/>
    </source>
</evidence>
<dbReference type="GO" id="GO:0043138">
    <property type="term" value="F:3'-5' DNA helicase activity"/>
    <property type="evidence" value="ECO:0007669"/>
    <property type="project" value="UniProtKB-EC"/>
</dbReference>
<evidence type="ECO:0000256" key="3">
    <source>
        <dbReference type="ARBA" id="ARBA00022801"/>
    </source>
</evidence>
<dbReference type="PANTHER" id="PTHR11070:SF69">
    <property type="entry name" value="ATP-DEPENDENT DNA HELICASE UVRD2"/>
    <property type="match status" value="1"/>
</dbReference>
<dbReference type="PROSITE" id="PS51198">
    <property type="entry name" value="UVRD_HELICASE_ATP_BIND"/>
    <property type="match status" value="1"/>
</dbReference>
<dbReference type="InterPro" id="IPR014017">
    <property type="entry name" value="DNA_helicase_UvrD-like_C"/>
</dbReference>
<dbReference type="Gene3D" id="1.10.486.10">
    <property type="entry name" value="PCRA, domain 4"/>
    <property type="match status" value="1"/>
</dbReference>
<feature type="binding site" evidence="10">
    <location>
        <begin position="31"/>
        <end position="38"/>
    </location>
    <ligand>
        <name>ATP</name>
        <dbReference type="ChEBI" id="CHEBI:30616"/>
    </ligand>
</feature>
<evidence type="ECO:0000256" key="8">
    <source>
        <dbReference type="ARBA" id="ARBA00034808"/>
    </source>
</evidence>
<evidence type="ECO:0000313" key="13">
    <source>
        <dbReference type="Proteomes" id="UP000028569"/>
    </source>
</evidence>
<evidence type="ECO:0000313" key="12">
    <source>
        <dbReference type="EMBL" id="AIC91632.1"/>
    </source>
</evidence>
<evidence type="ECO:0000256" key="4">
    <source>
        <dbReference type="ARBA" id="ARBA00022806"/>
    </source>
</evidence>
<dbReference type="GO" id="GO:0005524">
    <property type="term" value="F:ATP binding"/>
    <property type="evidence" value="ECO:0007669"/>
    <property type="project" value="UniProtKB-UniRule"/>
</dbReference>
<dbReference type="EC" id="5.6.2.4" evidence="8"/>
<name>A0A087VTD0_9BIFI</name>
<dbReference type="PANTHER" id="PTHR11070">
    <property type="entry name" value="UVRD / RECB / PCRA DNA HELICASE FAMILY MEMBER"/>
    <property type="match status" value="1"/>
</dbReference>
<dbReference type="Pfam" id="PF13361">
    <property type="entry name" value="UvrD_C"/>
    <property type="match status" value="2"/>
</dbReference>
<dbReference type="CDD" id="cd18807">
    <property type="entry name" value="SF1_C_UvrD"/>
    <property type="match status" value="1"/>
</dbReference>
<dbReference type="RefSeq" id="WP_033489802.1">
    <property type="nucleotide sequence ID" value="NZ_CP006018.1"/>
</dbReference>
<dbReference type="Gene3D" id="3.40.50.300">
    <property type="entry name" value="P-loop containing nucleotide triphosphate hydrolases"/>
    <property type="match status" value="3"/>
</dbReference>
<evidence type="ECO:0000256" key="5">
    <source>
        <dbReference type="ARBA" id="ARBA00022840"/>
    </source>
</evidence>
<keyword evidence="5 10" id="KW-0067">ATP-binding</keyword>
<keyword evidence="6" id="KW-0413">Isomerase</keyword>
<dbReference type="Gene3D" id="1.10.10.160">
    <property type="match status" value="1"/>
</dbReference>
<evidence type="ECO:0000256" key="6">
    <source>
        <dbReference type="ARBA" id="ARBA00023235"/>
    </source>
</evidence>
<keyword evidence="3 10" id="KW-0378">Hydrolase</keyword>
<dbReference type="GO" id="GO:0016887">
    <property type="term" value="F:ATP hydrolysis activity"/>
    <property type="evidence" value="ECO:0007669"/>
    <property type="project" value="RHEA"/>
</dbReference>
<dbReference type="InterPro" id="IPR013986">
    <property type="entry name" value="DExx_box_DNA_helicase_dom_sf"/>
</dbReference>
<feature type="domain" description="UvrD-like helicase ATP-binding" evidence="11">
    <location>
        <begin position="10"/>
        <end position="296"/>
    </location>
</feature>
<keyword evidence="13" id="KW-1185">Reference proteome</keyword>
<organism evidence="12 13">
    <name type="scientific">Bifidobacterium [indicum] DSM 20214 = LMG 11587</name>
    <dbReference type="NCBI Taxonomy" id="1341694"/>
    <lineage>
        <taxon>Bacteria</taxon>
        <taxon>Bacillati</taxon>
        <taxon>Actinomycetota</taxon>
        <taxon>Actinomycetes</taxon>
        <taxon>Bifidobacteriales</taxon>
        <taxon>Bifidobacteriaceae</taxon>
        <taxon>Bifidobacterium</taxon>
    </lineage>
</organism>
<sequence>MHEDQEKLLGGLDRFQREAVTSLDGPVRIIAGAGAGKTRTITHRIAYACAQGSWDPSKTMAVTFSVKAAAEMRSRLTALGVPESVKAATFHSAAFQQLRQVWPQVSSSYPPTLIQDLRPLVKAAYKRVCGQEEADPGQVRDLEAEINWAKVGLIAPKEYVRVCAATHRTPPAGLDPDRMADLYEAFEYDKSAHNQMDFNDILLLVCHILEEEPEAAAVIRSRIRWMTVDEYQDVSPLQHRLLRLWLDDRDNLCVVGDPAQTIYSFAGATSYYLLDFPEEYPSMKADLQLNTDYRSTPQVVNYANRVLSKSPNRGDYLKLKSNREAGKRIGTTRYQDDVEEAHGVAKRIERLIHGGADPGQCAVLTRINAQQPVICAALHERGIPYRLRTDSGWLDQSVSEVTAVQSSEKTIEDLQQARARGQVTVSTIHAAKGLEFGHVFLVGCSEGLLPFGSPREGEDLEEERRLMYVAVTRAEDTLHLSFAEKKDPASFARRTPSRFVQG</sequence>
<evidence type="ECO:0000259" key="11">
    <source>
        <dbReference type="PROSITE" id="PS51198"/>
    </source>
</evidence>
<comment type="catalytic activity">
    <reaction evidence="9">
        <text>ATP + H2O = ADP + phosphate + H(+)</text>
        <dbReference type="Rhea" id="RHEA:13065"/>
        <dbReference type="ChEBI" id="CHEBI:15377"/>
        <dbReference type="ChEBI" id="CHEBI:15378"/>
        <dbReference type="ChEBI" id="CHEBI:30616"/>
        <dbReference type="ChEBI" id="CHEBI:43474"/>
        <dbReference type="ChEBI" id="CHEBI:456216"/>
        <dbReference type="EC" id="5.6.2.4"/>
    </reaction>
</comment>
<dbReference type="SUPFAM" id="SSF52540">
    <property type="entry name" value="P-loop containing nucleoside triphosphate hydrolases"/>
    <property type="match status" value="1"/>
</dbReference>
<evidence type="ECO:0000256" key="1">
    <source>
        <dbReference type="ARBA" id="ARBA00009922"/>
    </source>
</evidence>
<dbReference type="InterPro" id="IPR014016">
    <property type="entry name" value="UvrD-like_ATP-bd"/>
</dbReference>
<protein>
    <recommendedName>
        <fullName evidence="8">DNA 3'-5' helicase</fullName>
        <ecNumber evidence="8">5.6.2.4</ecNumber>
    </recommendedName>
</protein>
<dbReference type="OrthoDB" id="9806690at2"/>
<reference evidence="12 13" key="1">
    <citation type="journal article" date="2014" name="Appl. Environ. Microbiol.">
        <title>Genomic encyclopedia of type strains of the genus Bifidobacterium.</title>
        <authorList>
            <person name="Milani C."/>
            <person name="Lugli G.A."/>
            <person name="Duranti S."/>
            <person name="Turroni F."/>
            <person name="Bottacini F."/>
            <person name="Mangifesta M."/>
            <person name="Sanchez B."/>
            <person name="Viappiani A."/>
            <person name="Mancabelli L."/>
            <person name="Taminiau B."/>
            <person name="Delcenserie V."/>
            <person name="Barrangou R."/>
            <person name="Margolles A."/>
            <person name="van Sinderen D."/>
            <person name="Ventura M."/>
        </authorList>
    </citation>
    <scope>NUCLEOTIDE SEQUENCE [LARGE SCALE GENOMIC DNA]</scope>
    <source>
        <strain evidence="12 13">LMG 11587</strain>
    </source>
</reference>
<comment type="similarity">
    <text evidence="1">Belongs to the helicase family. UvrD subfamily.</text>
</comment>
<dbReference type="GO" id="GO:0000725">
    <property type="term" value="P:recombinational repair"/>
    <property type="evidence" value="ECO:0007669"/>
    <property type="project" value="TreeGrafter"/>
</dbReference>
<evidence type="ECO:0000256" key="2">
    <source>
        <dbReference type="ARBA" id="ARBA00022741"/>
    </source>
</evidence>
<evidence type="ECO:0000256" key="10">
    <source>
        <dbReference type="PROSITE-ProRule" id="PRU00560"/>
    </source>
</evidence>
<dbReference type="CDD" id="cd17932">
    <property type="entry name" value="DEXQc_UvrD"/>
    <property type="match status" value="1"/>
</dbReference>
<dbReference type="Proteomes" id="UP000028569">
    <property type="component" value="Chromosome"/>
</dbReference>